<dbReference type="Pfam" id="PF00535">
    <property type="entry name" value="Glycos_transf_2"/>
    <property type="match status" value="1"/>
</dbReference>
<comment type="caution">
    <text evidence="7">The sequence shown here is derived from an EMBL/GenBank/DDBJ whole genome shotgun (WGS) entry which is preliminary data.</text>
</comment>
<dbReference type="PANTHER" id="PTHR43179:SF12">
    <property type="entry name" value="GALACTOFURANOSYLTRANSFERASE GLFT2"/>
    <property type="match status" value="1"/>
</dbReference>
<dbReference type="SUPFAM" id="SSF53448">
    <property type="entry name" value="Nucleotide-diphospho-sugar transferases"/>
    <property type="match status" value="1"/>
</dbReference>
<comment type="similarity">
    <text evidence="2">Belongs to the glycosyltransferase 2 family.</text>
</comment>
<dbReference type="Proteomes" id="UP000475214">
    <property type="component" value="Unassembled WGS sequence"/>
</dbReference>
<evidence type="ECO:0000259" key="6">
    <source>
        <dbReference type="Pfam" id="PF00535"/>
    </source>
</evidence>
<dbReference type="InterPro" id="IPR029044">
    <property type="entry name" value="Nucleotide-diphossugar_trans"/>
</dbReference>
<dbReference type="GO" id="GO:0016757">
    <property type="term" value="F:glycosyltransferase activity"/>
    <property type="evidence" value="ECO:0007669"/>
    <property type="project" value="UniProtKB-KW"/>
</dbReference>
<dbReference type="PANTHER" id="PTHR43179">
    <property type="entry name" value="RHAMNOSYLTRANSFERASE WBBL"/>
    <property type="match status" value="1"/>
</dbReference>
<organism evidence="7 8">
    <name type="scientific">Phytoactinopolyspora halotolerans</name>
    <dbReference type="NCBI Taxonomy" id="1981512"/>
    <lineage>
        <taxon>Bacteria</taxon>
        <taxon>Bacillati</taxon>
        <taxon>Actinomycetota</taxon>
        <taxon>Actinomycetes</taxon>
        <taxon>Jiangellales</taxon>
        <taxon>Jiangellaceae</taxon>
        <taxon>Phytoactinopolyspora</taxon>
    </lineage>
</organism>
<feature type="compositionally biased region" description="Low complexity" evidence="5">
    <location>
        <begin position="42"/>
        <end position="52"/>
    </location>
</feature>
<protein>
    <submittedName>
        <fullName evidence="7">Glycosyltransferase</fullName>
    </submittedName>
</protein>
<evidence type="ECO:0000256" key="3">
    <source>
        <dbReference type="ARBA" id="ARBA00022676"/>
    </source>
</evidence>
<evidence type="ECO:0000256" key="1">
    <source>
        <dbReference type="ARBA" id="ARBA00004776"/>
    </source>
</evidence>
<sequence>MPTTVVVPTVGRPSLHRLLRVLSGATPQPAEILVVDDRPGHGSADGSADGSAPLDVPPGVRVLRSGGRGPAAARNVGWRASRTPWVSFLDDDVEPDAGWLADLGHDLGTVDDDVAGSQGRVRVPLPRHRRPTDDERGTAGLEHAAWITADMTYRRSALAAVDGFDERFHRAYREDADIALRIIARGGRIVRGGRRIVHPVRPSGFFSSVRSQAGNADDMLMRRLHGPGWRDRAQAGRGRKGRHAAITAAGGLAVALAAAGRRRAALAAALAWGASTAEFAATRIGPGPRTAAEVIRMVVTSVLIPPAATWHTARGWLRYRHLVPWSSDRRPAREVAGPGPVRATGMARASAGTRQL</sequence>
<dbReference type="EMBL" id="JAAGOA010000014">
    <property type="protein sequence ID" value="NEE02326.1"/>
    <property type="molecule type" value="Genomic_DNA"/>
</dbReference>
<evidence type="ECO:0000256" key="4">
    <source>
        <dbReference type="ARBA" id="ARBA00022679"/>
    </source>
</evidence>
<dbReference type="InterPro" id="IPR001173">
    <property type="entry name" value="Glyco_trans_2-like"/>
</dbReference>
<feature type="region of interest" description="Disordered" evidence="5">
    <location>
        <begin position="330"/>
        <end position="356"/>
    </location>
</feature>
<evidence type="ECO:0000256" key="2">
    <source>
        <dbReference type="ARBA" id="ARBA00006739"/>
    </source>
</evidence>
<feature type="region of interest" description="Disordered" evidence="5">
    <location>
        <begin position="36"/>
        <end position="56"/>
    </location>
</feature>
<reference evidence="7 8" key="1">
    <citation type="submission" date="2020-02" db="EMBL/GenBank/DDBJ databases">
        <authorList>
            <person name="Li X.-J."/>
            <person name="Han X.-M."/>
        </authorList>
    </citation>
    <scope>NUCLEOTIDE SEQUENCE [LARGE SCALE GENOMIC DNA]</scope>
    <source>
        <strain evidence="7 8">CCTCC AB 2017055</strain>
    </source>
</reference>
<evidence type="ECO:0000313" key="8">
    <source>
        <dbReference type="Proteomes" id="UP000475214"/>
    </source>
</evidence>
<name>A0A6L9SAP0_9ACTN</name>
<gene>
    <name evidence="7" type="ORF">G1H10_19315</name>
</gene>
<comment type="pathway">
    <text evidence="1">Cell wall biogenesis; cell wall polysaccharide biosynthesis.</text>
</comment>
<keyword evidence="3" id="KW-0328">Glycosyltransferase</keyword>
<evidence type="ECO:0000256" key="5">
    <source>
        <dbReference type="SAM" id="MobiDB-lite"/>
    </source>
</evidence>
<dbReference type="Gene3D" id="3.90.550.10">
    <property type="entry name" value="Spore Coat Polysaccharide Biosynthesis Protein SpsA, Chain A"/>
    <property type="match status" value="1"/>
</dbReference>
<keyword evidence="4 7" id="KW-0808">Transferase</keyword>
<dbReference type="AlphaFoldDB" id="A0A6L9SAP0"/>
<accession>A0A6L9SAP0</accession>
<evidence type="ECO:0000313" key="7">
    <source>
        <dbReference type="EMBL" id="NEE02326.1"/>
    </source>
</evidence>
<proteinExistence type="inferred from homology"/>
<keyword evidence="8" id="KW-1185">Reference proteome</keyword>
<feature type="domain" description="Glycosyltransferase 2-like" evidence="6">
    <location>
        <begin position="4"/>
        <end position="131"/>
    </location>
</feature>